<feature type="compositionally biased region" description="Basic and acidic residues" evidence="1">
    <location>
        <begin position="1"/>
        <end position="11"/>
    </location>
</feature>
<proteinExistence type="predicted"/>
<feature type="region of interest" description="Disordered" evidence="1">
    <location>
        <begin position="1"/>
        <end position="28"/>
    </location>
</feature>
<gene>
    <name evidence="2" type="ORF">P7K49_027502</name>
</gene>
<organism evidence="2 3">
    <name type="scientific">Saguinus oedipus</name>
    <name type="common">Cotton-top tamarin</name>
    <name type="synonym">Oedipomidas oedipus</name>
    <dbReference type="NCBI Taxonomy" id="9490"/>
    <lineage>
        <taxon>Eukaryota</taxon>
        <taxon>Metazoa</taxon>
        <taxon>Chordata</taxon>
        <taxon>Craniata</taxon>
        <taxon>Vertebrata</taxon>
        <taxon>Euteleostomi</taxon>
        <taxon>Mammalia</taxon>
        <taxon>Eutheria</taxon>
        <taxon>Euarchontoglires</taxon>
        <taxon>Primates</taxon>
        <taxon>Haplorrhini</taxon>
        <taxon>Platyrrhini</taxon>
        <taxon>Cebidae</taxon>
        <taxon>Callitrichinae</taxon>
        <taxon>Saguinus</taxon>
    </lineage>
</organism>
<reference evidence="2 3" key="1">
    <citation type="submission" date="2023-05" db="EMBL/GenBank/DDBJ databases">
        <title>B98-5 Cell Line De Novo Hybrid Assembly: An Optical Mapping Approach.</title>
        <authorList>
            <person name="Kananen K."/>
            <person name="Auerbach J.A."/>
            <person name="Kautto E."/>
            <person name="Blachly J.S."/>
        </authorList>
    </citation>
    <scope>NUCLEOTIDE SEQUENCE [LARGE SCALE GENOMIC DNA]</scope>
    <source>
        <strain evidence="2">B95-8</strain>
        <tissue evidence="2">Cell line</tissue>
    </source>
</reference>
<evidence type="ECO:0000313" key="2">
    <source>
        <dbReference type="EMBL" id="KAK2093764.1"/>
    </source>
</evidence>
<dbReference type="EMBL" id="JASSZA010000014">
    <property type="protein sequence ID" value="KAK2093764.1"/>
    <property type="molecule type" value="Genomic_DNA"/>
</dbReference>
<evidence type="ECO:0000313" key="3">
    <source>
        <dbReference type="Proteomes" id="UP001266305"/>
    </source>
</evidence>
<comment type="caution">
    <text evidence="2">The sequence shown here is derived from an EMBL/GenBank/DDBJ whole genome shotgun (WGS) entry which is preliminary data.</text>
</comment>
<feature type="non-terminal residue" evidence="2">
    <location>
        <position position="1"/>
    </location>
</feature>
<dbReference type="Proteomes" id="UP001266305">
    <property type="component" value="Unassembled WGS sequence"/>
</dbReference>
<sequence>GDFPKEDKVEEISLGSEGAAKPRGPFGTRDPLDFWSPLPVAWHDWSVEEIGR</sequence>
<accession>A0ABQ9U9M6</accession>
<protein>
    <submittedName>
        <fullName evidence="2">Uncharacterized protein</fullName>
    </submittedName>
</protein>
<evidence type="ECO:0000256" key="1">
    <source>
        <dbReference type="SAM" id="MobiDB-lite"/>
    </source>
</evidence>
<name>A0ABQ9U9M6_SAGOE</name>
<feature type="non-terminal residue" evidence="2">
    <location>
        <position position="52"/>
    </location>
</feature>
<keyword evidence="3" id="KW-1185">Reference proteome</keyword>